<keyword evidence="3" id="KW-1185">Reference proteome</keyword>
<dbReference type="Proteomes" id="UP000221165">
    <property type="component" value="Unassembled WGS sequence"/>
</dbReference>
<dbReference type="GeneID" id="94425671"/>
<dbReference type="RefSeq" id="XP_067925564.1">
    <property type="nucleotide sequence ID" value="XM_068062460.1"/>
</dbReference>
<sequence length="84" mass="9966">MRSDCSSIFLFCFLFIYLSFSFHLFFAEFYAEMHLGLVTASPIYSSQISDRDLSNHLCVSVYSFFLVSWKRNRSFHSQEKGRRI</sequence>
<dbReference type="AlphaFoldDB" id="A0A2C6KUL3"/>
<accession>A0A2C6KUL3</accession>
<dbReference type="EMBL" id="MIGC01000949">
    <property type="protein sequence ID" value="PHJ23890.1"/>
    <property type="molecule type" value="Genomic_DNA"/>
</dbReference>
<evidence type="ECO:0000256" key="1">
    <source>
        <dbReference type="SAM" id="Phobius"/>
    </source>
</evidence>
<gene>
    <name evidence="2" type="ORF">CSUI_002258</name>
</gene>
<name>A0A2C6KUL3_9APIC</name>
<keyword evidence="1" id="KW-1133">Transmembrane helix</keyword>
<evidence type="ECO:0000313" key="3">
    <source>
        <dbReference type="Proteomes" id="UP000221165"/>
    </source>
</evidence>
<keyword evidence="1" id="KW-0812">Transmembrane</keyword>
<evidence type="ECO:0000313" key="2">
    <source>
        <dbReference type="EMBL" id="PHJ23890.1"/>
    </source>
</evidence>
<keyword evidence="1" id="KW-0472">Membrane</keyword>
<organism evidence="2 3">
    <name type="scientific">Cystoisospora suis</name>
    <dbReference type="NCBI Taxonomy" id="483139"/>
    <lineage>
        <taxon>Eukaryota</taxon>
        <taxon>Sar</taxon>
        <taxon>Alveolata</taxon>
        <taxon>Apicomplexa</taxon>
        <taxon>Conoidasida</taxon>
        <taxon>Coccidia</taxon>
        <taxon>Eucoccidiorida</taxon>
        <taxon>Eimeriorina</taxon>
        <taxon>Sarcocystidae</taxon>
        <taxon>Cystoisospora</taxon>
    </lineage>
</organism>
<feature type="transmembrane region" description="Helical" evidence="1">
    <location>
        <begin position="7"/>
        <end position="26"/>
    </location>
</feature>
<dbReference type="VEuPathDB" id="ToxoDB:CSUI_002258"/>
<protein>
    <submittedName>
        <fullName evidence="2">Uncharacterized protein</fullName>
    </submittedName>
</protein>
<comment type="caution">
    <text evidence="2">The sequence shown here is derived from an EMBL/GenBank/DDBJ whole genome shotgun (WGS) entry which is preliminary data.</text>
</comment>
<reference evidence="2 3" key="1">
    <citation type="journal article" date="2017" name="Int. J. Parasitol.">
        <title>The genome of the protozoan parasite Cystoisospora suis and a reverse vaccinology approach to identify vaccine candidates.</title>
        <authorList>
            <person name="Palmieri N."/>
            <person name="Shrestha A."/>
            <person name="Ruttkowski B."/>
            <person name="Beck T."/>
            <person name="Vogl C."/>
            <person name="Tomley F."/>
            <person name="Blake D.P."/>
            <person name="Joachim A."/>
        </authorList>
    </citation>
    <scope>NUCLEOTIDE SEQUENCE [LARGE SCALE GENOMIC DNA]</scope>
    <source>
        <strain evidence="2 3">Wien I</strain>
    </source>
</reference>
<proteinExistence type="predicted"/>